<dbReference type="EMBL" id="NMUL01000049">
    <property type="protein sequence ID" value="OXM61145.1"/>
    <property type="molecule type" value="Genomic_DNA"/>
</dbReference>
<evidence type="ECO:0000256" key="3">
    <source>
        <dbReference type="ARBA" id="ARBA00023163"/>
    </source>
</evidence>
<proteinExistence type="predicted"/>
<sequence>MTRFEWGHWSVPFFPAARKWVAATVIRVLLILSCACRSRRIRRQLAAEADIEVRHQAPGTWSDVVTAFEGFSPSVVVLERAVLRADGVSVADDIARGGRPPAVVLLADSYHPKDVLPAAKAGVRGFVVDSDGSGPWGTVVRAVAVGGGWLAPAAAGDLLDEFRAPAARRVREQPRIPLTDRELSVLRLVAEGCSNLEVATELGLSQSTIKTHVSRMLARLDLRSRTQLAAFARDLGIV</sequence>
<protein>
    <recommendedName>
        <fullName evidence="4">HTH luxR-type domain-containing protein</fullName>
    </recommendedName>
</protein>
<keyword evidence="3" id="KW-0804">Transcription</keyword>
<dbReference type="InterPro" id="IPR000792">
    <property type="entry name" value="Tscrpt_reg_LuxR_C"/>
</dbReference>
<dbReference type="GO" id="GO:0003677">
    <property type="term" value="F:DNA binding"/>
    <property type="evidence" value="ECO:0007669"/>
    <property type="project" value="UniProtKB-KW"/>
</dbReference>
<feature type="domain" description="HTH luxR-type" evidence="4">
    <location>
        <begin position="171"/>
        <end position="236"/>
    </location>
</feature>
<dbReference type="GO" id="GO:0006355">
    <property type="term" value="P:regulation of DNA-templated transcription"/>
    <property type="evidence" value="ECO:0007669"/>
    <property type="project" value="InterPro"/>
</dbReference>
<dbReference type="SUPFAM" id="SSF46894">
    <property type="entry name" value="C-terminal effector domain of the bipartite response regulators"/>
    <property type="match status" value="1"/>
</dbReference>
<evidence type="ECO:0000259" key="4">
    <source>
        <dbReference type="PROSITE" id="PS50043"/>
    </source>
</evidence>
<reference evidence="6" key="1">
    <citation type="submission" date="2017-07" db="EMBL/GenBank/DDBJ databases">
        <title>Comparative genome mining reveals phylogenetic distribution patterns of secondary metabolites in Amycolatopsis.</title>
        <authorList>
            <person name="Adamek M."/>
            <person name="Alanjary M."/>
            <person name="Sales-Ortells H."/>
            <person name="Goodfellow M."/>
            <person name="Bull A.T."/>
            <person name="Kalinowski J."/>
            <person name="Ziemert N."/>
        </authorList>
    </citation>
    <scope>NUCLEOTIDE SEQUENCE [LARGE SCALE GENOMIC DNA]</scope>
    <source>
        <strain evidence="6">H5</strain>
    </source>
</reference>
<dbReference type="PROSITE" id="PS50043">
    <property type="entry name" value="HTH_LUXR_2"/>
    <property type="match status" value="1"/>
</dbReference>
<dbReference type="Gene3D" id="3.40.50.2300">
    <property type="match status" value="1"/>
</dbReference>
<comment type="caution">
    <text evidence="5">The sequence shown here is derived from an EMBL/GenBank/DDBJ whole genome shotgun (WGS) entry which is preliminary data.</text>
</comment>
<dbReference type="PANTHER" id="PTHR44688:SF16">
    <property type="entry name" value="DNA-BINDING TRANSCRIPTIONAL ACTIVATOR DEVR_DOSR"/>
    <property type="match status" value="1"/>
</dbReference>
<accession>A0A229SQ15</accession>
<dbReference type="SUPFAM" id="SSF52172">
    <property type="entry name" value="CheY-like"/>
    <property type="match status" value="1"/>
</dbReference>
<dbReference type="SMART" id="SM00421">
    <property type="entry name" value="HTH_LUXR"/>
    <property type="match status" value="1"/>
</dbReference>
<keyword evidence="1" id="KW-0805">Transcription regulation</keyword>
<dbReference type="Proteomes" id="UP000215199">
    <property type="component" value="Unassembled WGS sequence"/>
</dbReference>
<dbReference type="CDD" id="cd06170">
    <property type="entry name" value="LuxR_C_like"/>
    <property type="match status" value="1"/>
</dbReference>
<evidence type="ECO:0000313" key="6">
    <source>
        <dbReference type="Proteomes" id="UP000215199"/>
    </source>
</evidence>
<dbReference type="PRINTS" id="PR00038">
    <property type="entry name" value="HTHLUXR"/>
</dbReference>
<evidence type="ECO:0000256" key="2">
    <source>
        <dbReference type="ARBA" id="ARBA00023125"/>
    </source>
</evidence>
<organism evidence="5 6">
    <name type="scientific">Amycolatopsis vastitatis</name>
    <dbReference type="NCBI Taxonomy" id="1905142"/>
    <lineage>
        <taxon>Bacteria</taxon>
        <taxon>Bacillati</taxon>
        <taxon>Actinomycetota</taxon>
        <taxon>Actinomycetes</taxon>
        <taxon>Pseudonocardiales</taxon>
        <taxon>Pseudonocardiaceae</taxon>
        <taxon>Amycolatopsis</taxon>
    </lineage>
</organism>
<dbReference type="Pfam" id="PF00196">
    <property type="entry name" value="GerE"/>
    <property type="match status" value="1"/>
</dbReference>
<keyword evidence="2" id="KW-0238">DNA-binding</keyword>
<evidence type="ECO:0000313" key="5">
    <source>
        <dbReference type="EMBL" id="OXM61145.1"/>
    </source>
</evidence>
<dbReference type="PANTHER" id="PTHR44688">
    <property type="entry name" value="DNA-BINDING TRANSCRIPTIONAL ACTIVATOR DEVR_DOSR"/>
    <property type="match status" value="1"/>
</dbReference>
<dbReference type="InterPro" id="IPR011006">
    <property type="entry name" value="CheY-like_superfamily"/>
</dbReference>
<dbReference type="InterPro" id="IPR016032">
    <property type="entry name" value="Sig_transdc_resp-reg_C-effctor"/>
</dbReference>
<dbReference type="PROSITE" id="PS00622">
    <property type="entry name" value="HTH_LUXR_1"/>
    <property type="match status" value="1"/>
</dbReference>
<gene>
    <name evidence="5" type="ORF">CF165_39510</name>
</gene>
<keyword evidence="6" id="KW-1185">Reference proteome</keyword>
<evidence type="ECO:0000256" key="1">
    <source>
        <dbReference type="ARBA" id="ARBA00023015"/>
    </source>
</evidence>
<name>A0A229SQ15_9PSEU</name>
<dbReference type="AlphaFoldDB" id="A0A229SQ15"/>